<sequence>MKRLVVAVLAVGLVVAVAFTAYTRVYLPSTRPVLNGAPLVLPIKIEKLSAEPLSAAQPTDQERCGATLHEAIAAVAPGYRIDSEELYVRKNGYDSVALRTMAGEYLDTFGLRLSADAEVTVDGQSVDYLIWRPDWLHSVVEDRMVVAAMFGTRLADGAPAMAFGYFVLRPV</sequence>
<proteinExistence type="predicted"/>
<dbReference type="AlphaFoldDB" id="A0A839Q9D3"/>
<gene>
    <name evidence="1" type="ORF">FHR72_002508</name>
</gene>
<comment type="caution">
    <text evidence="1">The sequence shown here is derived from an EMBL/GenBank/DDBJ whole genome shotgun (WGS) entry which is preliminary data.</text>
</comment>
<organism evidence="1 2">
    <name type="scientific">Mycolicibacterium iranicum</name>
    <name type="common">Mycobacterium iranicum</name>
    <dbReference type="NCBI Taxonomy" id="912594"/>
    <lineage>
        <taxon>Bacteria</taxon>
        <taxon>Bacillati</taxon>
        <taxon>Actinomycetota</taxon>
        <taxon>Actinomycetes</taxon>
        <taxon>Mycobacteriales</taxon>
        <taxon>Mycobacteriaceae</taxon>
        <taxon>Mycolicibacterium</taxon>
    </lineage>
</organism>
<evidence type="ECO:0000313" key="2">
    <source>
        <dbReference type="Proteomes" id="UP000550501"/>
    </source>
</evidence>
<dbReference type="Proteomes" id="UP000550501">
    <property type="component" value="Unassembled WGS sequence"/>
</dbReference>
<accession>A0A839Q9D3</accession>
<keyword evidence="2" id="KW-1185">Reference proteome</keyword>
<dbReference type="RefSeq" id="WP_183468265.1">
    <property type="nucleotide sequence ID" value="NZ_JACHVU010000004.1"/>
</dbReference>
<dbReference type="EMBL" id="JACHVU010000004">
    <property type="protein sequence ID" value="MBB2991035.1"/>
    <property type="molecule type" value="Genomic_DNA"/>
</dbReference>
<evidence type="ECO:0000313" key="1">
    <source>
        <dbReference type="EMBL" id="MBB2991035.1"/>
    </source>
</evidence>
<name>A0A839Q9D3_MYCIR</name>
<protein>
    <submittedName>
        <fullName evidence="1">Uncharacterized protein</fullName>
    </submittedName>
</protein>
<reference evidence="1 2" key="1">
    <citation type="submission" date="2020-08" db="EMBL/GenBank/DDBJ databases">
        <title>The Agave Microbiome: Exploring the role of microbial communities in plant adaptations to desert environments.</title>
        <authorList>
            <person name="Partida-Martinez L.P."/>
        </authorList>
    </citation>
    <scope>NUCLEOTIDE SEQUENCE [LARGE SCALE GENOMIC DNA]</scope>
    <source>
        <strain evidence="1 2">AT2.18</strain>
    </source>
</reference>